<dbReference type="AlphaFoldDB" id="A0AAE2SFM0"/>
<keyword evidence="2" id="KW-0732">Signal</keyword>
<keyword evidence="1" id="KW-1133">Transmembrane helix</keyword>
<feature type="transmembrane region" description="Helical" evidence="1">
    <location>
        <begin position="201"/>
        <end position="221"/>
    </location>
</feature>
<sequence>MKPSASRQLSQRLFVCLGALLMLFACVSVMAQGPAAAKELPSRPMDHILDDSRLLSVDEREALQRDLGRRFIEQQVDVYLVVVDRAPAMGAKAYARALGEKWSRAPMWCVVFYQRDSDAGVLAEAGGIEVPQPSIDLAIAQAVRRSRRESGEKEILFTACRECPNELRFLLATHQRSAEKQIEKRGELTDAYLHKRKLMKLLAVAAGIGLILSLIVIVFIVRKIKSRRRNFRFPETVWRERFLGPHSGGSGIVVHYRQ</sequence>
<reference evidence="3" key="1">
    <citation type="submission" date="2021-01" db="EMBL/GenBank/DDBJ databases">
        <title>Modified the classification status of verrucomicrobia.</title>
        <authorList>
            <person name="Feng X."/>
        </authorList>
    </citation>
    <scope>NUCLEOTIDE SEQUENCE</scope>
    <source>
        <strain evidence="3">5K15</strain>
    </source>
</reference>
<protein>
    <submittedName>
        <fullName evidence="3">TPM domain-containing protein</fullName>
    </submittedName>
</protein>
<dbReference type="Gene3D" id="3.10.310.50">
    <property type="match status" value="1"/>
</dbReference>
<evidence type="ECO:0000256" key="2">
    <source>
        <dbReference type="SAM" id="SignalP"/>
    </source>
</evidence>
<dbReference type="RefSeq" id="WP_309490711.1">
    <property type="nucleotide sequence ID" value="NZ_JAENIG010000010.1"/>
</dbReference>
<evidence type="ECO:0000313" key="4">
    <source>
        <dbReference type="Proteomes" id="UP000634206"/>
    </source>
</evidence>
<keyword evidence="1" id="KW-0472">Membrane</keyword>
<comment type="caution">
    <text evidence="3">The sequence shown here is derived from an EMBL/GenBank/DDBJ whole genome shotgun (WGS) entry which is preliminary data.</text>
</comment>
<evidence type="ECO:0000256" key="1">
    <source>
        <dbReference type="SAM" id="Phobius"/>
    </source>
</evidence>
<dbReference type="Proteomes" id="UP000634206">
    <property type="component" value="Unassembled WGS sequence"/>
</dbReference>
<dbReference type="PROSITE" id="PS51257">
    <property type="entry name" value="PROKAR_LIPOPROTEIN"/>
    <property type="match status" value="1"/>
</dbReference>
<gene>
    <name evidence="3" type="ORF">JIN83_14075</name>
</gene>
<feature type="chain" id="PRO_5042183872" evidence="2">
    <location>
        <begin position="32"/>
        <end position="258"/>
    </location>
</feature>
<accession>A0AAE2SFM0</accession>
<dbReference type="EMBL" id="JAENIG010000010">
    <property type="protein sequence ID" value="MBK1856097.1"/>
    <property type="molecule type" value="Genomic_DNA"/>
</dbReference>
<proteinExistence type="predicted"/>
<feature type="signal peptide" evidence="2">
    <location>
        <begin position="1"/>
        <end position="31"/>
    </location>
</feature>
<keyword evidence="4" id="KW-1185">Reference proteome</keyword>
<name>A0AAE2SFM0_9BACT</name>
<keyword evidence="1" id="KW-0812">Transmembrane</keyword>
<organism evidence="3 4">
    <name type="scientific">Oceaniferula flava</name>
    <dbReference type="NCBI Taxonomy" id="2800421"/>
    <lineage>
        <taxon>Bacteria</taxon>
        <taxon>Pseudomonadati</taxon>
        <taxon>Verrucomicrobiota</taxon>
        <taxon>Verrucomicrobiia</taxon>
        <taxon>Verrucomicrobiales</taxon>
        <taxon>Verrucomicrobiaceae</taxon>
        <taxon>Oceaniferula</taxon>
    </lineage>
</organism>
<evidence type="ECO:0000313" key="3">
    <source>
        <dbReference type="EMBL" id="MBK1856097.1"/>
    </source>
</evidence>